<sequence>MAVCAKIRPPVAAKGCPAANDDPLTLSLDRSIDPSAASRPSRRLQYSSDSHAARCASTTEANASWIS</sequence>
<accession>A0A0U0R6X0</accession>
<proteinExistence type="predicted"/>
<organism evidence="2 3">
    <name type="scientific">Mycobacterium tuberculosis</name>
    <dbReference type="NCBI Taxonomy" id="1773"/>
    <lineage>
        <taxon>Bacteria</taxon>
        <taxon>Bacillati</taxon>
        <taxon>Actinomycetota</taxon>
        <taxon>Actinomycetes</taxon>
        <taxon>Mycobacteriales</taxon>
        <taxon>Mycobacteriaceae</taxon>
        <taxon>Mycobacterium</taxon>
        <taxon>Mycobacterium tuberculosis complex</taxon>
    </lineage>
</organism>
<dbReference type="Proteomes" id="UP000038802">
    <property type="component" value="Unassembled WGS sequence"/>
</dbReference>
<evidence type="ECO:0000313" key="2">
    <source>
        <dbReference type="EMBL" id="COV83600.1"/>
    </source>
</evidence>
<dbReference type="EMBL" id="CSAE01000216">
    <property type="protein sequence ID" value="COV83600.1"/>
    <property type="molecule type" value="Genomic_DNA"/>
</dbReference>
<dbReference type="AlphaFoldDB" id="A0A0U0R6X0"/>
<gene>
    <name evidence="2" type="ORF">ERS007703_02136</name>
</gene>
<reference evidence="3" key="1">
    <citation type="submission" date="2015-03" db="EMBL/GenBank/DDBJ databases">
        <authorList>
            <consortium name="Pathogen Informatics"/>
        </authorList>
    </citation>
    <scope>NUCLEOTIDE SEQUENCE [LARGE SCALE GENOMIC DNA]</scope>
    <source>
        <strain evidence="3">K00500041</strain>
    </source>
</reference>
<feature type="region of interest" description="Disordered" evidence="1">
    <location>
        <begin position="27"/>
        <end position="51"/>
    </location>
</feature>
<evidence type="ECO:0000313" key="3">
    <source>
        <dbReference type="Proteomes" id="UP000038802"/>
    </source>
</evidence>
<protein>
    <submittedName>
        <fullName evidence="2">Uncharacterized protein</fullName>
    </submittedName>
</protein>
<name>A0A0U0R6X0_MYCTX</name>
<evidence type="ECO:0000256" key="1">
    <source>
        <dbReference type="SAM" id="MobiDB-lite"/>
    </source>
</evidence>